<dbReference type="InterPro" id="IPR018000">
    <property type="entry name" value="Neurotransmitter_ion_chnl_CS"/>
</dbReference>
<evidence type="ECO:0000313" key="8">
    <source>
        <dbReference type="Proteomes" id="UP000694844"/>
    </source>
</evidence>
<dbReference type="InterPro" id="IPR006029">
    <property type="entry name" value="Neurotrans-gated_channel_TM"/>
</dbReference>
<dbReference type="AlphaFoldDB" id="A0A8B8BK94"/>
<keyword evidence="2 5" id="KW-0812">Transmembrane</keyword>
<dbReference type="Pfam" id="PF02931">
    <property type="entry name" value="Neur_chan_LBD"/>
    <property type="match status" value="1"/>
</dbReference>
<dbReference type="Proteomes" id="UP000694844">
    <property type="component" value="Chromosome 1"/>
</dbReference>
<organism evidence="8 9">
    <name type="scientific">Crassostrea virginica</name>
    <name type="common">Eastern oyster</name>
    <dbReference type="NCBI Taxonomy" id="6565"/>
    <lineage>
        <taxon>Eukaryota</taxon>
        <taxon>Metazoa</taxon>
        <taxon>Spiralia</taxon>
        <taxon>Lophotrochozoa</taxon>
        <taxon>Mollusca</taxon>
        <taxon>Bivalvia</taxon>
        <taxon>Autobranchia</taxon>
        <taxon>Pteriomorphia</taxon>
        <taxon>Ostreida</taxon>
        <taxon>Ostreoidea</taxon>
        <taxon>Ostreidae</taxon>
        <taxon>Crassostrea</taxon>
    </lineage>
</organism>
<dbReference type="InterPro" id="IPR006201">
    <property type="entry name" value="Neur_channel"/>
</dbReference>
<dbReference type="RefSeq" id="XP_022303264.1">
    <property type="nucleotide sequence ID" value="XM_022447556.1"/>
</dbReference>
<evidence type="ECO:0000256" key="5">
    <source>
        <dbReference type="SAM" id="Phobius"/>
    </source>
</evidence>
<evidence type="ECO:0000256" key="3">
    <source>
        <dbReference type="ARBA" id="ARBA00022989"/>
    </source>
</evidence>
<accession>A0A8B8BK94</accession>
<comment type="subcellular location">
    <subcellularLocation>
        <location evidence="1">Membrane</location>
        <topology evidence="1">Multi-pass membrane protein</topology>
    </subcellularLocation>
</comment>
<evidence type="ECO:0000256" key="4">
    <source>
        <dbReference type="ARBA" id="ARBA00023136"/>
    </source>
</evidence>
<dbReference type="GO" id="GO:0004888">
    <property type="term" value="F:transmembrane signaling receptor activity"/>
    <property type="evidence" value="ECO:0007669"/>
    <property type="project" value="InterPro"/>
</dbReference>
<dbReference type="Gene3D" id="1.20.58.390">
    <property type="entry name" value="Neurotransmitter-gated ion-channel transmembrane domain"/>
    <property type="match status" value="1"/>
</dbReference>
<sequence length="302" mass="34445">MKAFGDDKVIARIHSDGSYMWSPGGLVQSLCDVDLYSFPFDLQTCSITLTIWGYYGTEAVLVPINNLTIVDTTFYNKNAQWDLKRATLSPLNNGGRNSLMKVQLTLQRLSLYFVINMLVPVLLLSVLNPLVFVLPVDSGERVSFAVTIFLSFAVFMTLISENMPKSSEPMAAISFFLTGIMCMSTIIALCAILTLYLHFKESQENVSKRAVGFLRFLQLNWLCKKLRQGNSSNVVLNVEEDDMKCSKETAHSLKMDHLEKTKSEEIWNWKRLAEEYDKTLTYYFYVLTLLMWFVLVMIFACS</sequence>
<evidence type="ECO:0000256" key="2">
    <source>
        <dbReference type="ARBA" id="ARBA00022692"/>
    </source>
</evidence>
<dbReference type="KEGG" id="cvn:111110891"/>
<dbReference type="Pfam" id="PF02932">
    <property type="entry name" value="Neur_chan_memb"/>
    <property type="match status" value="1"/>
</dbReference>
<reference evidence="8" key="1">
    <citation type="submission" date="2024-06" db="UniProtKB">
        <authorList>
            <consortium name="RefSeq"/>
        </authorList>
    </citation>
    <scope>NUCLEOTIDE SEQUENCE [LARGE SCALE GENOMIC DNA]</scope>
</reference>
<name>A0A8B8BK94_CRAVI</name>
<keyword evidence="8" id="KW-1185">Reference proteome</keyword>
<dbReference type="PROSITE" id="PS00236">
    <property type="entry name" value="NEUROTR_ION_CHANNEL"/>
    <property type="match status" value="1"/>
</dbReference>
<evidence type="ECO:0000259" key="7">
    <source>
        <dbReference type="Pfam" id="PF02932"/>
    </source>
</evidence>
<keyword evidence="4 5" id="KW-0472">Membrane</keyword>
<dbReference type="InterPro" id="IPR036719">
    <property type="entry name" value="Neuro-gated_channel_TM_sf"/>
</dbReference>
<gene>
    <name evidence="9" type="primary">LOC111110891</name>
</gene>
<dbReference type="GO" id="GO:0005230">
    <property type="term" value="F:extracellular ligand-gated monoatomic ion channel activity"/>
    <property type="evidence" value="ECO:0007669"/>
    <property type="project" value="InterPro"/>
</dbReference>
<evidence type="ECO:0000313" key="9">
    <source>
        <dbReference type="RefSeq" id="XP_022303264.1"/>
    </source>
</evidence>
<dbReference type="SUPFAM" id="SSF90112">
    <property type="entry name" value="Neurotransmitter-gated ion-channel transmembrane pore"/>
    <property type="match status" value="1"/>
</dbReference>
<protein>
    <submittedName>
        <fullName evidence="9">Acetylcholine receptor subunit beta-like 1</fullName>
    </submittedName>
</protein>
<feature type="transmembrane region" description="Helical" evidence="5">
    <location>
        <begin position="142"/>
        <end position="159"/>
    </location>
</feature>
<dbReference type="SUPFAM" id="SSF63712">
    <property type="entry name" value="Nicotinic receptor ligand binding domain-like"/>
    <property type="match status" value="1"/>
</dbReference>
<feature type="domain" description="Neurotransmitter-gated ion-channel ligand-binding" evidence="6">
    <location>
        <begin position="8"/>
        <end position="108"/>
    </location>
</feature>
<feature type="domain" description="Neurotransmitter-gated ion-channel transmembrane" evidence="7">
    <location>
        <begin position="118"/>
        <end position="251"/>
    </location>
</feature>
<proteinExistence type="predicted"/>
<dbReference type="CDD" id="cd18989">
    <property type="entry name" value="LGIC_ECD_cation"/>
    <property type="match status" value="1"/>
</dbReference>
<dbReference type="PANTHER" id="PTHR18945">
    <property type="entry name" value="NEUROTRANSMITTER GATED ION CHANNEL"/>
    <property type="match status" value="1"/>
</dbReference>
<dbReference type="InterPro" id="IPR036734">
    <property type="entry name" value="Neur_chan_lig-bd_sf"/>
</dbReference>
<dbReference type="InterPro" id="IPR038050">
    <property type="entry name" value="Neuro_actylchol_rec"/>
</dbReference>
<dbReference type="GO" id="GO:0016020">
    <property type="term" value="C:membrane"/>
    <property type="evidence" value="ECO:0007669"/>
    <property type="project" value="UniProtKB-SubCell"/>
</dbReference>
<feature type="transmembrane region" description="Helical" evidence="5">
    <location>
        <begin position="171"/>
        <end position="199"/>
    </location>
</feature>
<dbReference type="Gene3D" id="2.70.170.10">
    <property type="entry name" value="Neurotransmitter-gated ion-channel ligand-binding domain"/>
    <property type="match status" value="1"/>
</dbReference>
<feature type="transmembrane region" description="Helical" evidence="5">
    <location>
        <begin position="109"/>
        <end position="136"/>
    </location>
</feature>
<evidence type="ECO:0000259" key="6">
    <source>
        <dbReference type="Pfam" id="PF02931"/>
    </source>
</evidence>
<reference evidence="9" key="2">
    <citation type="submission" date="2025-08" db="UniProtKB">
        <authorList>
            <consortium name="RefSeq"/>
        </authorList>
    </citation>
    <scope>IDENTIFICATION</scope>
    <source>
        <tissue evidence="9">Whole sample</tissue>
    </source>
</reference>
<feature type="transmembrane region" description="Helical" evidence="5">
    <location>
        <begin position="282"/>
        <end position="301"/>
    </location>
</feature>
<keyword evidence="3 5" id="KW-1133">Transmembrane helix</keyword>
<evidence type="ECO:0000256" key="1">
    <source>
        <dbReference type="ARBA" id="ARBA00004141"/>
    </source>
</evidence>
<dbReference type="OrthoDB" id="6153170at2759"/>
<dbReference type="CDD" id="cd19051">
    <property type="entry name" value="LGIC_TM_cation"/>
    <property type="match status" value="1"/>
</dbReference>
<dbReference type="GeneID" id="111110891"/>
<dbReference type="InterPro" id="IPR006202">
    <property type="entry name" value="Neur_chan_lig-bd"/>
</dbReference>